<dbReference type="PANTHER" id="PTHR11941">
    <property type="entry name" value="ENOYL-COA HYDRATASE-RELATED"/>
    <property type="match status" value="1"/>
</dbReference>
<name>A0ABS4GMV7_9BACL</name>
<dbReference type="PANTHER" id="PTHR11941:SF54">
    <property type="entry name" value="ENOYL-COA HYDRATASE, MITOCHONDRIAL"/>
    <property type="match status" value="1"/>
</dbReference>
<dbReference type="RefSeq" id="WP_209809702.1">
    <property type="nucleotide sequence ID" value="NZ_JAGGKT010000003.1"/>
</dbReference>
<reference evidence="4 5" key="1">
    <citation type="submission" date="2021-03" db="EMBL/GenBank/DDBJ databases">
        <title>Genomic Encyclopedia of Type Strains, Phase IV (KMG-IV): sequencing the most valuable type-strain genomes for metagenomic binning, comparative biology and taxonomic classification.</title>
        <authorList>
            <person name="Goeker M."/>
        </authorList>
    </citation>
    <scope>NUCLEOTIDE SEQUENCE [LARGE SCALE GENOMIC DNA]</scope>
    <source>
        <strain evidence="4 5">DSM 24738</strain>
    </source>
</reference>
<evidence type="ECO:0000256" key="3">
    <source>
        <dbReference type="RuleBase" id="RU003707"/>
    </source>
</evidence>
<dbReference type="InterPro" id="IPR029045">
    <property type="entry name" value="ClpP/crotonase-like_dom_sf"/>
</dbReference>
<keyword evidence="5" id="KW-1185">Reference proteome</keyword>
<evidence type="ECO:0000313" key="5">
    <source>
        <dbReference type="Proteomes" id="UP001519343"/>
    </source>
</evidence>
<accession>A0ABS4GMV7</accession>
<dbReference type="Gene3D" id="1.10.12.10">
    <property type="entry name" value="Lyase 2-enoyl-coa Hydratase, Chain A, domain 2"/>
    <property type="match status" value="1"/>
</dbReference>
<sequence length="238" mass="27044">MFTLKKEKFYSHLHFRQKKGNPIDLPFVQDFFEQLNSIDEETRILVIEGAPHFSVGMNLHALRMMNVSEVETLFSIYEQLLSKIETAPFITIAKMTGYAMGAGAELALACDFRLMEQKAKLGFPGTDVGFAYNTKRIQNFVPRQTAKRLILTGAVLTASEALDHGIVDHVTSKNHLAEYLEEFTEFFQDKSPIAIQYAKAAFLDMDPARAMTLSIQSKHYKEGAAAFIEERKPNWRKI</sequence>
<dbReference type="PROSITE" id="PS00166">
    <property type="entry name" value="ENOYL_COA_HYDRATASE"/>
    <property type="match status" value="1"/>
</dbReference>
<evidence type="ECO:0000313" key="4">
    <source>
        <dbReference type="EMBL" id="MBP1931610.1"/>
    </source>
</evidence>
<evidence type="ECO:0000256" key="2">
    <source>
        <dbReference type="ARBA" id="ARBA00023239"/>
    </source>
</evidence>
<organism evidence="4 5">
    <name type="scientific">Ammoniphilus resinae</name>
    <dbReference type="NCBI Taxonomy" id="861532"/>
    <lineage>
        <taxon>Bacteria</taxon>
        <taxon>Bacillati</taxon>
        <taxon>Bacillota</taxon>
        <taxon>Bacilli</taxon>
        <taxon>Bacillales</taxon>
        <taxon>Paenibacillaceae</taxon>
        <taxon>Aneurinibacillus group</taxon>
        <taxon>Ammoniphilus</taxon>
    </lineage>
</organism>
<protein>
    <submittedName>
        <fullName evidence="4">Enoyl-CoA hydratase/carnithine racemase</fullName>
    </submittedName>
</protein>
<gene>
    <name evidence="4" type="ORF">J2Z37_001611</name>
</gene>
<dbReference type="EMBL" id="JAGGKT010000003">
    <property type="protein sequence ID" value="MBP1931610.1"/>
    <property type="molecule type" value="Genomic_DNA"/>
</dbReference>
<comment type="similarity">
    <text evidence="1 3">Belongs to the enoyl-CoA hydratase/isomerase family.</text>
</comment>
<dbReference type="Pfam" id="PF00378">
    <property type="entry name" value="ECH_1"/>
    <property type="match status" value="1"/>
</dbReference>
<comment type="caution">
    <text evidence="4">The sequence shown here is derived from an EMBL/GenBank/DDBJ whole genome shotgun (WGS) entry which is preliminary data.</text>
</comment>
<evidence type="ECO:0000256" key="1">
    <source>
        <dbReference type="ARBA" id="ARBA00005254"/>
    </source>
</evidence>
<dbReference type="InterPro" id="IPR001753">
    <property type="entry name" value="Enoyl-CoA_hydra/iso"/>
</dbReference>
<dbReference type="SUPFAM" id="SSF52096">
    <property type="entry name" value="ClpP/crotonase"/>
    <property type="match status" value="1"/>
</dbReference>
<dbReference type="Gene3D" id="3.90.226.10">
    <property type="entry name" value="2-enoyl-CoA Hydratase, Chain A, domain 1"/>
    <property type="match status" value="1"/>
</dbReference>
<dbReference type="InterPro" id="IPR014748">
    <property type="entry name" value="Enoyl-CoA_hydra_C"/>
</dbReference>
<dbReference type="CDD" id="cd06558">
    <property type="entry name" value="crotonase-like"/>
    <property type="match status" value="1"/>
</dbReference>
<dbReference type="Proteomes" id="UP001519343">
    <property type="component" value="Unassembled WGS sequence"/>
</dbReference>
<dbReference type="InterPro" id="IPR018376">
    <property type="entry name" value="Enoyl-CoA_hyd/isom_CS"/>
</dbReference>
<keyword evidence="2" id="KW-0456">Lyase</keyword>
<proteinExistence type="inferred from homology"/>